<protein>
    <submittedName>
        <fullName evidence="2">Uncharacterized protein</fullName>
    </submittedName>
</protein>
<organism evidence="2 3">
    <name type="scientific">Streptomyces virens</name>
    <dbReference type="NCBI Taxonomy" id="285572"/>
    <lineage>
        <taxon>Bacteria</taxon>
        <taxon>Bacillati</taxon>
        <taxon>Actinomycetota</taxon>
        <taxon>Actinomycetes</taxon>
        <taxon>Kitasatosporales</taxon>
        <taxon>Streptomycetaceae</taxon>
        <taxon>Streptomyces</taxon>
    </lineage>
</organism>
<evidence type="ECO:0000256" key="1">
    <source>
        <dbReference type="SAM" id="MobiDB-lite"/>
    </source>
</evidence>
<sequence length="111" mass="11584">MIGCGKTGPDRAWVEAAGPGGRSGAHARVCTAARTRACACAPLPVDTTHSPDAYLCIPRNTAVNLGIYAHPNGTTWANDVGTIKIWGDPDNGRCSGTDQVRQGTVPDGWRP</sequence>
<comment type="caution">
    <text evidence="2">The sequence shown here is derived from an EMBL/GenBank/DDBJ whole genome shotgun (WGS) entry which is preliminary data.</text>
</comment>
<proteinExistence type="predicted"/>
<dbReference type="Proteomes" id="UP001501866">
    <property type="component" value="Unassembled WGS sequence"/>
</dbReference>
<name>A0ABP6PEL4_9ACTN</name>
<evidence type="ECO:0000313" key="3">
    <source>
        <dbReference type="Proteomes" id="UP001501866"/>
    </source>
</evidence>
<keyword evidence="3" id="KW-1185">Reference proteome</keyword>
<reference evidence="3" key="1">
    <citation type="journal article" date="2019" name="Int. J. Syst. Evol. Microbiol.">
        <title>The Global Catalogue of Microorganisms (GCM) 10K type strain sequencing project: providing services to taxonomists for standard genome sequencing and annotation.</title>
        <authorList>
            <consortium name="The Broad Institute Genomics Platform"/>
            <consortium name="The Broad Institute Genome Sequencing Center for Infectious Disease"/>
            <person name="Wu L."/>
            <person name="Ma J."/>
        </authorList>
    </citation>
    <scope>NUCLEOTIDE SEQUENCE [LARGE SCALE GENOMIC DNA]</scope>
    <source>
        <strain evidence="3">JCM 9095</strain>
    </source>
</reference>
<accession>A0ABP6PEL4</accession>
<feature type="region of interest" description="Disordered" evidence="1">
    <location>
        <begin position="90"/>
        <end position="111"/>
    </location>
</feature>
<dbReference type="EMBL" id="BAAAUH010000014">
    <property type="protein sequence ID" value="GAA3175045.1"/>
    <property type="molecule type" value="Genomic_DNA"/>
</dbReference>
<gene>
    <name evidence="2" type="ORF">GCM10010451_24860</name>
</gene>
<evidence type="ECO:0000313" key="2">
    <source>
        <dbReference type="EMBL" id="GAA3175045.1"/>
    </source>
</evidence>